<gene>
    <name evidence="2" type="ORF">BFJ65_g18614</name>
</gene>
<comment type="caution">
    <text evidence="2">The sequence shown here is derived from an EMBL/GenBank/DDBJ whole genome shotgun (WGS) entry which is preliminary data.</text>
</comment>
<reference evidence="2 3" key="1">
    <citation type="journal article" date="2018" name="Sci. Rep.">
        <title>Characterisation of pathogen-specific regions and novel effector candidates in Fusarium oxysporum f. sp. cepae.</title>
        <authorList>
            <person name="Armitage A.D."/>
            <person name="Taylor A."/>
            <person name="Sobczyk M.K."/>
            <person name="Baxter L."/>
            <person name="Greenfield B.P."/>
            <person name="Bates H.J."/>
            <person name="Wilson F."/>
            <person name="Jackson A.C."/>
            <person name="Ott S."/>
            <person name="Harrison R.J."/>
            <person name="Clarkson J.P."/>
        </authorList>
    </citation>
    <scope>NUCLEOTIDE SEQUENCE [LARGE SCALE GENOMIC DNA]</scope>
    <source>
        <strain evidence="2 3">FoC_Fus2</strain>
    </source>
</reference>
<organism evidence="2 3">
    <name type="scientific">Fusarium oxysporum f. sp. cepae</name>
    <dbReference type="NCBI Taxonomy" id="396571"/>
    <lineage>
        <taxon>Eukaryota</taxon>
        <taxon>Fungi</taxon>
        <taxon>Dikarya</taxon>
        <taxon>Ascomycota</taxon>
        <taxon>Pezizomycotina</taxon>
        <taxon>Sordariomycetes</taxon>
        <taxon>Hypocreomycetidae</taxon>
        <taxon>Hypocreales</taxon>
        <taxon>Nectriaceae</taxon>
        <taxon>Fusarium</taxon>
        <taxon>Fusarium oxysporum species complex</taxon>
    </lineage>
</organism>
<proteinExistence type="predicted"/>
<evidence type="ECO:0000256" key="1">
    <source>
        <dbReference type="SAM" id="MobiDB-lite"/>
    </source>
</evidence>
<dbReference type="AlphaFoldDB" id="A0A3L6MNS1"/>
<accession>A0A3L6MNS1</accession>
<evidence type="ECO:0000313" key="2">
    <source>
        <dbReference type="EMBL" id="RKK06417.1"/>
    </source>
</evidence>
<sequence>MTIEDLCRGYPPDFCDGLRYTRGLDFEQEPDYDSLRGRLLQALKGSNGLTEDEDMTDLNWSDHPFLTTQDWPPGGDIIFYDAEAQATSTQIYNFVSVSMSQHRRCQSRERMNHKADALGLGVPSDGVSIRGSAPGTDKLEGALEMNPRQRRRPRREYERTTYYGPSLPAGYRA</sequence>
<dbReference type="EMBL" id="MRCU01000021">
    <property type="protein sequence ID" value="RKK06417.1"/>
    <property type="molecule type" value="Genomic_DNA"/>
</dbReference>
<evidence type="ECO:0000313" key="3">
    <source>
        <dbReference type="Proteomes" id="UP000270866"/>
    </source>
</evidence>
<protein>
    <submittedName>
        <fullName evidence="2">Uncharacterized protein</fullName>
    </submittedName>
</protein>
<dbReference type="Proteomes" id="UP000270866">
    <property type="component" value="Unassembled WGS sequence"/>
</dbReference>
<feature type="region of interest" description="Disordered" evidence="1">
    <location>
        <begin position="118"/>
        <end position="173"/>
    </location>
</feature>
<dbReference type="Gene3D" id="1.10.510.10">
    <property type="entry name" value="Transferase(Phosphotransferase) domain 1"/>
    <property type="match status" value="1"/>
</dbReference>
<name>A0A3L6MNS1_FUSOX</name>